<name>A0A3Q3IU17_MONAL</name>
<keyword evidence="1 2" id="KW-0727">SH2 domain</keyword>
<sequence>MICIRVREIQVVHRFHNVLACFFRSNLPVSLFCLAVCSRDAEDLLQDKALGCFLIRLSDKAIGYILSYKGHDRCRHFVITQNQDGQFIISGDCQSYHSLTELIEHYKVNPIKPFGEFLAGVPSVPKAPLGFSLSGSLSGTTSHPSKSHPDSNRSERLRGNTSPELTSHRDSLKTADTSYPGDLCPSGITYSEMTQRVTCYTYSLHDPRAQMLSRSTSGHQSDELLRSNPLYQTSEGTGRASAQQIDDMYAEVREMSAPAGLPDITYEHIPGEAAVQGNTDESVDNVKTKTSKFTWGKNVSQKQ</sequence>
<feature type="compositionally biased region" description="Basic and acidic residues" evidence="3">
    <location>
        <begin position="147"/>
        <end position="158"/>
    </location>
</feature>
<evidence type="ECO:0000256" key="1">
    <source>
        <dbReference type="ARBA" id="ARBA00022999"/>
    </source>
</evidence>
<keyword evidence="6" id="KW-1185">Reference proteome</keyword>
<dbReference type="AlphaFoldDB" id="A0A3Q3IU17"/>
<dbReference type="Gene3D" id="3.30.505.10">
    <property type="entry name" value="SH2 domain"/>
    <property type="match status" value="1"/>
</dbReference>
<dbReference type="Proteomes" id="UP000261600">
    <property type="component" value="Unplaced"/>
</dbReference>
<dbReference type="InterPro" id="IPR036860">
    <property type="entry name" value="SH2_dom_sf"/>
</dbReference>
<dbReference type="PANTHER" id="PTHR14388">
    <property type="entry name" value="T CELL-SPECIFIC ADAPTER PROTEIN TSAD"/>
    <property type="match status" value="1"/>
</dbReference>
<reference evidence="5" key="2">
    <citation type="submission" date="2025-09" db="UniProtKB">
        <authorList>
            <consortium name="Ensembl"/>
        </authorList>
    </citation>
    <scope>IDENTIFICATION</scope>
</reference>
<dbReference type="Pfam" id="PF00017">
    <property type="entry name" value="SH2"/>
    <property type="match status" value="1"/>
</dbReference>
<dbReference type="PANTHER" id="PTHR14388:SF6">
    <property type="entry name" value="SH2 DOMAIN-CONTAINING PROTEIN 7"/>
    <property type="match status" value="1"/>
</dbReference>
<organism evidence="5 6">
    <name type="scientific">Monopterus albus</name>
    <name type="common">Swamp eel</name>
    <dbReference type="NCBI Taxonomy" id="43700"/>
    <lineage>
        <taxon>Eukaryota</taxon>
        <taxon>Metazoa</taxon>
        <taxon>Chordata</taxon>
        <taxon>Craniata</taxon>
        <taxon>Vertebrata</taxon>
        <taxon>Euteleostomi</taxon>
        <taxon>Actinopterygii</taxon>
        <taxon>Neopterygii</taxon>
        <taxon>Teleostei</taxon>
        <taxon>Neoteleostei</taxon>
        <taxon>Acanthomorphata</taxon>
        <taxon>Anabantaria</taxon>
        <taxon>Synbranchiformes</taxon>
        <taxon>Synbranchidae</taxon>
        <taxon>Monopterus</taxon>
    </lineage>
</organism>
<reference evidence="5" key="1">
    <citation type="submission" date="2025-08" db="UniProtKB">
        <authorList>
            <consortium name="Ensembl"/>
        </authorList>
    </citation>
    <scope>IDENTIFICATION</scope>
</reference>
<accession>A0A3Q3IU17</accession>
<evidence type="ECO:0000256" key="2">
    <source>
        <dbReference type="PROSITE-ProRule" id="PRU00191"/>
    </source>
</evidence>
<dbReference type="STRING" id="43700.ENSMALP00000004171"/>
<dbReference type="SUPFAM" id="SSF55550">
    <property type="entry name" value="SH2 domain"/>
    <property type="match status" value="1"/>
</dbReference>
<evidence type="ECO:0000256" key="3">
    <source>
        <dbReference type="SAM" id="MobiDB-lite"/>
    </source>
</evidence>
<evidence type="ECO:0000259" key="4">
    <source>
        <dbReference type="PROSITE" id="PS50001"/>
    </source>
</evidence>
<feature type="region of interest" description="Disordered" evidence="3">
    <location>
        <begin position="274"/>
        <end position="303"/>
    </location>
</feature>
<feature type="domain" description="SH2" evidence="4">
    <location>
        <begin position="22"/>
        <end position="107"/>
    </location>
</feature>
<dbReference type="GO" id="GO:0005737">
    <property type="term" value="C:cytoplasm"/>
    <property type="evidence" value="ECO:0007669"/>
    <property type="project" value="TreeGrafter"/>
</dbReference>
<dbReference type="SMART" id="SM00252">
    <property type="entry name" value="SH2"/>
    <property type="match status" value="1"/>
</dbReference>
<feature type="region of interest" description="Disordered" evidence="3">
    <location>
        <begin position="135"/>
        <end position="178"/>
    </location>
</feature>
<protein>
    <recommendedName>
        <fullName evidence="4">SH2 domain-containing protein</fullName>
    </recommendedName>
</protein>
<evidence type="ECO:0000313" key="5">
    <source>
        <dbReference type="Ensembl" id="ENSMALP00000004171.1"/>
    </source>
</evidence>
<dbReference type="PROSITE" id="PS50001">
    <property type="entry name" value="SH2"/>
    <property type="match status" value="1"/>
</dbReference>
<evidence type="ECO:0000313" key="6">
    <source>
        <dbReference type="Proteomes" id="UP000261600"/>
    </source>
</evidence>
<feature type="compositionally biased region" description="Polar residues" evidence="3">
    <location>
        <begin position="291"/>
        <end position="303"/>
    </location>
</feature>
<dbReference type="Ensembl" id="ENSMALT00000004273.1">
    <property type="protein sequence ID" value="ENSMALP00000004171.1"/>
    <property type="gene ID" value="ENSMALG00000003040.1"/>
</dbReference>
<dbReference type="InterPro" id="IPR000980">
    <property type="entry name" value="SH2"/>
</dbReference>
<proteinExistence type="predicted"/>